<reference evidence="2 3" key="1">
    <citation type="submission" date="2019-07" db="EMBL/GenBank/DDBJ databases">
        <title>Whole genome shotgun sequence of Cellulomonas soli NBRC 109434.</title>
        <authorList>
            <person name="Hosoyama A."/>
            <person name="Uohara A."/>
            <person name="Ohji S."/>
            <person name="Ichikawa N."/>
        </authorList>
    </citation>
    <scope>NUCLEOTIDE SEQUENCE [LARGE SCALE GENOMIC DNA]</scope>
    <source>
        <strain evidence="2 3">NBRC 109434</strain>
    </source>
</reference>
<evidence type="ECO:0000313" key="3">
    <source>
        <dbReference type="Proteomes" id="UP000321798"/>
    </source>
</evidence>
<gene>
    <name evidence="2" type="ORF">CSO01_30230</name>
</gene>
<sequence>MGNLKAYSSAVAVTAIGAISLIGNAAIGAWWGVLVSLVILGFGGAALVALRQDGSPEAQRRTRRVKMASAIGVVVLIIVSSLVRLLQI</sequence>
<dbReference type="EMBL" id="BKAL01000011">
    <property type="protein sequence ID" value="GEP70308.1"/>
    <property type="molecule type" value="Genomic_DNA"/>
</dbReference>
<feature type="transmembrane region" description="Helical" evidence="1">
    <location>
        <begin position="7"/>
        <end position="23"/>
    </location>
</feature>
<comment type="caution">
    <text evidence="2">The sequence shown here is derived from an EMBL/GenBank/DDBJ whole genome shotgun (WGS) entry which is preliminary data.</text>
</comment>
<name>A0A512PGI7_9CELL</name>
<feature type="transmembrane region" description="Helical" evidence="1">
    <location>
        <begin position="29"/>
        <end position="50"/>
    </location>
</feature>
<evidence type="ECO:0000313" key="2">
    <source>
        <dbReference type="EMBL" id="GEP70308.1"/>
    </source>
</evidence>
<dbReference type="AlphaFoldDB" id="A0A512PGI7"/>
<dbReference type="RefSeq" id="WP_146954080.1">
    <property type="nucleotide sequence ID" value="NZ_BAABBJ010000014.1"/>
</dbReference>
<proteinExistence type="predicted"/>
<accession>A0A512PGI7</accession>
<organism evidence="2 3">
    <name type="scientific">Cellulomonas soli</name>
    <dbReference type="NCBI Taxonomy" id="931535"/>
    <lineage>
        <taxon>Bacteria</taxon>
        <taxon>Bacillati</taxon>
        <taxon>Actinomycetota</taxon>
        <taxon>Actinomycetes</taxon>
        <taxon>Micrococcales</taxon>
        <taxon>Cellulomonadaceae</taxon>
        <taxon>Cellulomonas</taxon>
    </lineage>
</organism>
<keyword evidence="3" id="KW-1185">Reference proteome</keyword>
<protein>
    <submittedName>
        <fullName evidence="2">Uncharacterized protein</fullName>
    </submittedName>
</protein>
<keyword evidence="1" id="KW-0812">Transmembrane</keyword>
<keyword evidence="1" id="KW-0472">Membrane</keyword>
<feature type="transmembrane region" description="Helical" evidence="1">
    <location>
        <begin position="70"/>
        <end position="87"/>
    </location>
</feature>
<evidence type="ECO:0000256" key="1">
    <source>
        <dbReference type="SAM" id="Phobius"/>
    </source>
</evidence>
<dbReference type="Proteomes" id="UP000321798">
    <property type="component" value="Unassembled WGS sequence"/>
</dbReference>
<keyword evidence="1" id="KW-1133">Transmembrane helix</keyword>